<accession>A0A816A839</accession>
<sequence length="307" mass="35044">MSSSVELIRYITLYVGLPVFSIGTVGNMLNIRYLWRTRNNPCAFIFLVGSIVNCIVLFYGLLTRILSVGFNLDWSTTNVGWCKTRIAFTQASFLISLTCVCLASFDRFFSSCRQEKYRRLSRLSLARISVLLTTVLWLGHSVPYLVYAELISNSSTDSVACSLLPNKSYATYRTYVALPLYLGVFPAMILIVTGILTYRNTNHLRQGQQRQLIQKQLTTVMLLQTPCILLSTSPYVVFTVYSTLTTAVVKSTDVKSMENILSNVFTLIFYFAFSCQFFIFYISSKSFREETKNFILHKRTNRVRPIS</sequence>
<dbReference type="Gene3D" id="1.20.1070.10">
    <property type="entry name" value="Rhodopsin 7-helix transmembrane proteins"/>
    <property type="match status" value="1"/>
</dbReference>
<evidence type="ECO:0000256" key="6">
    <source>
        <dbReference type="ARBA" id="ARBA00023170"/>
    </source>
</evidence>
<dbReference type="EMBL" id="CAJNOR010006404">
    <property type="protein sequence ID" value="CAF1594431.1"/>
    <property type="molecule type" value="Genomic_DNA"/>
</dbReference>
<keyword evidence="4" id="KW-0297">G-protein coupled receptor</keyword>
<gene>
    <name evidence="10" type="ORF">XAT740_LOCUS46924</name>
</gene>
<dbReference type="GO" id="GO:0005886">
    <property type="term" value="C:plasma membrane"/>
    <property type="evidence" value="ECO:0007669"/>
    <property type="project" value="TreeGrafter"/>
</dbReference>
<evidence type="ECO:0000259" key="9">
    <source>
        <dbReference type="PROSITE" id="PS50262"/>
    </source>
</evidence>
<feature type="transmembrane region" description="Helical" evidence="8">
    <location>
        <begin position="86"/>
        <end position="105"/>
    </location>
</feature>
<organism evidence="10 11">
    <name type="scientific">Adineta ricciae</name>
    <name type="common">Rotifer</name>
    <dbReference type="NCBI Taxonomy" id="249248"/>
    <lineage>
        <taxon>Eukaryota</taxon>
        <taxon>Metazoa</taxon>
        <taxon>Spiralia</taxon>
        <taxon>Gnathifera</taxon>
        <taxon>Rotifera</taxon>
        <taxon>Eurotatoria</taxon>
        <taxon>Bdelloidea</taxon>
        <taxon>Adinetida</taxon>
        <taxon>Adinetidae</taxon>
        <taxon>Adineta</taxon>
    </lineage>
</organism>
<keyword evidence="6" id="KW-0675">Receptor</keyword>
<feature type="transmembrane region" description="Helical" evidence="8">
    <location>
        <begin position="260"/>
        <end position="282"/>
    </location>
</feature>
<dbReference type="GO" id="GO:0004930">
    <property type="term" value="F:G protein-coupled receptor activity"/>
    <property type="evidence" value="ECO:0007669"/>
    <property type="project" value="UniProtKB-KW"/>
</dbReference>
<feature type="transmembrane region" description="Helical" evidence="8">
    <location>
        <begin position="219"/>
        <end position="240"/>
    </location>
</feature>
<dbReference type="InterPro" id="IPR000276">
    <property type="entry name" value="GPCR_Rhodpsn"/>
</dbReference>
<evidence type="ECO:0000256" key="8">
    <source>
        <dbReference type="SAM" id="Phobius"/>
    </source>
</evidence>
<evidence type="ECO:0000256" key="2">
    <source>
        <dbReference type="ARBA" id="ARBA00022692"/>
    </source>
</evidence>
<dbReference type="PROSITE" id="PS50262">
    <property type="entry name" value="G_PROTEIN_RECEP_F1_2"/>
    <property type="match status" value="1"/>
</dbReference>
<evidence type="ECO:0000256" key="3">
    <source>
        <dbReference type="ARBA" id="ARBA00022989"/>
    </source>
</evidence>
<reference evidence="10" key="1">
    <citation type="submission" date="2021-02" db="EMBL/GenBank/DDBJ databases">
        <authorList>
            <person name="Nowell W R."/>
        </authorList>
    </citation>
    <scope>NUCLEOTIDE SEQUENCE</scope>
</reference>
<keyword evidence="5 8" id="KW-0472">Membrane</keyword>
<dbReference type="InterPro" id="IPR017452">
    <property type="entry name" value="GPCR_Rhodpsn_7TM"/>
</dbReference>
<evidence type="ECO:0000313" key="11">
    <source>
        <dbReference type="Proteomes" id="UP000663828"/>
    </source>
</evidence>
<dbReference type="Pfam" id="PF00001">
    <property type="entry name" value="7tm_1"/>
    <property type="match status" value="1"/>
</dbReference>
<evidence type="ECO:0000256" key="4">
    <source>
        <dbReference type="ARBA" id="ARBA00023040"/>
    </source>
</evidence>
<evidence type="ECO:0000256" key="7">
    <source>
        <dbReference type="ARBA" id="ARBA00023224"/>
    </source>
</evidence>
<feature type="transmembrane region" description="Helical" evidence="8">
    <location>
        <begin position="12"/>
        <end position="31"/>
    </location>
</feature>
<feature type="transmembrane region" description="Helical" evidence="8">
    <location>
        <begin position="43"/>
        <end position="66"/>
    </location>
</feature>
<comment type="subcellular location">
    <subcellularLocation>
        <location evidence="1">Membrane</location>
        <topology evidence="1">Multi-pass membrane protein</topology>
    </subcellularLocation>
</comment>
<dbReference type="Proteomes" id="UP000663828">
    <property type="component" value="Unassembled WGS sequence"/>
</dbReference>
<evidence type="ECO:0000313" key="10">
    <source>
        <dbReference type="EMBL" id="CAF1594431.1"/>
    </source>
</evidence>
<dbReference type="PANTHER" id="PTHR24243:SF230">
    <property type="entry name" value="G-PROTEIN COUPLED RECEPTORS FAMILY 1 PROFILE DOMAIN-CONTAINING PROTEIN"/>
    <property type="match status" value="1"/>
</dbReference>
<keyword evidence="3 8" id="KW-1133">Transmembrane helix</keyword>
<keyword evidence="2 8" id="KW-0812">Transmembrane</keyword>
<feature type="domain" description="G-protein coupled receptors family 1 profile" evidence="9">
    <location>
        <begin position="26"/>
        <end position="280"/>
    </location>
</feature>
<evidence type="ECO:0000256" key="5">
    <source>
        <dbReference type="ARBA" id="ARBA00023136"/>
    </source>
</evidence>
<name>A0A816A839_ADIRI</name>
<keyword evidence="11" id="KW-1185">Reference proteome</keyword>
<dbReference type="SUPFAM" id="SSF81321">
    <property type="entry name" value="Family A G protein-coupled receptor-like"/>
    <property type="match status" value="1"/>
</dbReference>
<keyword evidence="7" id="KW-0807">Transducer</keyword>
<feature type="transmembrane region" description="Helical" evidence="8">
    <location>
        <begin position="125"/>
        <end position="147"/>
    </location>
</feature>
<feature type="transmembrane region" description="Helical" evidence="8">
    <location>
        <begin position="175"/>
        <end position="198"/>
    </location>
</feature>
<dbReference type="PANTHER" id="PTHR24243">
    <property type="entry name" value="G-PROTEIN COUPLED RECEPTOR"/>
    <property type="match status" value="1"/>
</dbReference>
<evidence type="ECO:0000256" key="1">
    <source>
        <dbReference type="ARBA" id="ARBA00004141"/>
    </source>
</evidence>
<protein>
    <recommendedName>
        <fullName evidence="9">G-protein coupled receptors family 1 profile domain-containing protein</fullName>
    </recommendedName>
</protein>
<comment type="caution">
    <text evidence="10">The sequence shown here is derived from an EMBL/GenBank/DDBJ whole genome shotgun (WGS) entry which is preliminary data.</text>
</comment>
<dbReference type="AlphaFoldDB" id="A0A816A839"/>
<proteinExistence type="predicted"/>